<reference evidence="1 2" key="1">
    <citation type="journal article" date="2018" name="Nat. Ecol. Evol.">
        <title>Pezizomycetes genomes reveal the molecular basis of ectomycorrhizal truffle lifestyle.</title>
        <authorList>
            <person name="Murat C."/>
            <person name="Payen T."/>
            <person name="Noel B."/>
            <person name="Kuo A."/>
            <person name="Morin E."/>
            <person name="Chen J."/>
            <person name="Kohler A."/>
            <person name="Krizsan K."/>
            <person name="Balestrini R."/>
            <person name="Da Silva C."/>
            <person name="Montanini B."/>
            <person name="Hainaut M."/>
            <person name="Levati E."/>
            <person name="Barry K.W."/>
            <person name="Belfiori B."/>
            <person name="Cichocki N."/>
            <person name="Clum A."/>
            <person name="Dockter R.B."/>
            <person name="Fauchery L."/>
            <person name="Guy J."/>
            <person name="Iotti M."/>
            <person name="Le Tacon F."/>
            <person name="Lindquist E.A."/>
            <person name="Lipzen A."/>
            <person name="Malagnac F."/>
            <person name="Mello A."/>
            <person name="Molinier V."/>
            <person name="Miyauchi S."/>
            <person name="Poulain J."/>
            <person name="Riccioni C."/>
            <person name="Rubini A."/>
            <person name="Sitrit Y."/>
            <person name="Splivallo R."/>
            <person name="Traeger S."/>
            <person name="Wang M."/>
            <person name="Zifcakova L."/>
            <person name="Wipf D."/>
            <person name="Zambonelli A."/>
            <person name="Paolocci F."/>
            <person name="Nowrousian M."/>
            <person name="Ottonello S."/>
            <person name="Baldrian P."/>
            <person name="Spatafora J.W."/>
            <person name="Henrissat B."/>
            <person name="Nagy L.G."/>
            <person name="Aury J.M."/>
            <person name="Wincker P."/>
            <person name="Grigoriev I.V."/>
            <person name="Bonfante P."/>
            <person name="Martin F.M."/>
        </authorList>
    </citation>
    <scope>NUCLEOTIDE SEQUENCE [LARGE SCALE GENOMIC DNA]</scope>
    <source>
        <strain evidence="1 2">RN42</strain>
    </source>
</reference>
<organism evidence="1 2">
    <name type="scientific">Ascobolus immersus RN42</name>
    <dbReference type="NCBI Taxonomy" id="1160509"/>
    <lineage>
        <taxon>Eukaryota</taxon>
        <taxon>Fungi</taxon>
        <taxon>Dikarya</taxon>
        <taxon>Ascomycota</taxon>
        <taxon>Pezizomycotina</taxon>
        <taxon>Pezizomycetes</taxon>
        <taxon>Pezizales</taxon>
        <taxon>Ascobolaceae</taxon>
        <taxon>Ascobolus</taxon>
    </lineage>
</organism>
<name>A0A3N4IC20_ASCIM</name>
<dbReference type="EMBL" id="ML119701">
    <property type="protein sequence ID" value="RPA79254.1"/>
    <property type="molecule type" value="Genomic_DNA"/>
</dbReference>
<proteinExistence type="predicted"/>
<sequence>MSITKGTRKLLAQNFCEVGANLLDDKDFRALLNARSDGPVKKTLEGVLFDETLRVATNKGNGHAERMLMGISAGTSVTLWSLFKEHMRGGSNCRKCKCDERFQVYRSATPGADIASRAGNKMEVRMLEEKRAPLRIEGVCHAAVALSTNKEFLALLDGPVDAWPAAVAGPIVEKEMETFEKDRSLSGPLGNLLPKASNYFDQLCKHLSVSNGHPLAKPLCESCSNIDSIPNFRTSLAQLQNSIAARERREYDQRVRDHKEKIRIEEEEGKARRQRCACHIVREMSKSDAFLNILRNSKSGNWVDEAGAIVKTLAIHFLRKPTSPSNEQQIDKAIAGKKDKRPEWEKKDLEDDQFYNYEDYESQGLGLGHFLGEFVLFHLFGAFRDNRLPCEECIENESVKDLMKLLDDKLATTAIDLHYQRPLDSDEDSTLEFMRDAILTDALTYGHFPSSLEELLDSTDGEENSMSASEWIELVGTEMKDTLESISIDDPRSGTCYDDMVINSLWDIRVDTDLFLRDVAPLFKSEWEEKIIAKLDEKAKLCERKTDLKRKRSESVSVEPIGSSKKLKARNWDELCAAA</sequence>
<accession>A0A3N4IC20</accession>
<evidence type="ECO:0000313" key="2">
    <source>
        <dbReference type="Proteomes" id="UP000275078"/>
    </source>
</evidence>
<gene>
    <name evidence="1" type="ORF">BJ508DRAFT_416037</name>
</gene>
<protein>
    <submittedName>
        <fullName evidence="1">Uncharacterized protein</fullName>
    </submittedName>
</protein>
<dbReference type="AlphaFoldDB" id="A0A3N4IC20"/>
<dbReference type="Proteomes" id="UP000275078">
    <property type="component" value="Unassembled WGS sequence"/>
</dbReference>
<keyword evidence="2" id="KW-1185">Reference proteome</keyword>
<evidence type="ECO:0000313" key="1">
    <source>
        <dbReference type="EMBL" id="RPA79254.1"/>
    </source>
</evidence>